<organism evidence="2 3">
    <name type="scientific">Kwoniella newhampshirensis</name>
    <dbReference type="NCBI Taxonomy" id="1651941"/>
    <lineage>
        <taxon>Eukaryota</taxon>
        <taxon>Fungi</taxon>
        <taxon>Dikarya</taxon>
        <taxon>Basidiomycota</taxon>
        <taxon>Agaricomycotina</taxon>
        <taxon>Tremellomycetes</taxon>
        <taxon>Tremellales</taxon>
        <taxon>Cryptococcaceae</taxon>
        <taxon>Kwoniella</taxon>
    </lineage>
</organism>
<feature type="region of interest" description="Disordered" evidence="1">
    <location>
        <begin position="1"/>
        <end position="132"/>
    </location>
</feature>
<dbReference type="KEGG" id="kne:92179900"/>
<name>A0AAW0Z1E7_9TREE</name>
<evidence type="ECO:0000256" key="1">
    <source>
        <dbReference type="SAM" id="MobiDB-lite"/>
    </source>
</evidence>
<reference evidence="2 3" key="1">
    <citation type="journal article" date="2024" name="bioRxiv">
        <title>Comparative genomics of Cryptococcus and Kwoniella reveals pathogenesis evolution and contrasting karyotype dynamics via intercentromeric recombination or chromosome fusion.</title>
        <authorList>
            <person name="Coelho M.A."/>
            <person name="David-Palma M."/>
            <person name="Shea T."/>
            <person name="Bowers K."/>
            <person name="McGinley-Smith S."/>
            <person name="Mohammad A.W."/>
            <person name="Gnirke A."/>
            <person name="Yurkov A.M."/>
            <person name="Nowrousian M."/>
            <person name="Sun S."/>
            <person name="Cuomo C.A."/>
            <person name="Heitman J."/>
        </authorList>
    </citation>
    <scope>NUCLEOTIDE SEQUENCE [LARGE SCALE GENOMIC DNA]</scope>
    <source>
        <strain evidence="2 3">CBS 13917</strain>
    </source>
</reference>
<proteinExistence type="predicted"/>
<evidence type="ECO:0000313" key="3">
    <source>
        <dbReference type="Proteomes" id="UP001388673"/>
    </source>
</evidence>
<dbReference type="EMBL" id="JBCAWK010000005">
    <property type="protein sequence ID" value="KAK8858415.1"/>
    <property type="molecule type" value="Genomic_DNA"/>
</dbReference>
<sequence>MSRNPDRRNNNNNNPATGYAFSTPHIAQVSSDSLPPSSDSQHTLANTTSYDPSPPSQAYPHSRLAAINTRSNNPFSDRNSEIPTSRSDSPSNPLLASRDSPTRSFEMPVEASRSYAGMPPRGDGQQPLMGGQSRDYRQVSVDESTSSVSLRASPCSAFSLLSLLLCAELRITCEVHHAPRSIPLTP</sequence>
<dbReference type="AlphaFoldDB" id="A0AAW0Z1E7"/>
<dbReference type="Proteomes" id="UP001388673">
    <property type="component" value="Unassembled WGS sequence"/>
</dbReference>
<dbReference type="GeneID" id="92179900"/>
<keyword evidence="3" id="KW-1185">Reference proteome</keyword>
<feature type="compositionally biased region" description="Polar residues" evidence="1">
    <location>
        <begin position="41"/>
        <end position="51"/>
    </location>
</feature>
<accession>A0AAW0Z1E7</accession>
<comment type="caution">
    <text evidence="2">The sequence shown here is derived from an EMBL/GenBank/DDBJ whole genome shotgun (WGS) entry which is preliminary data.</text>
</comment>
<feature type="compositionally biased region" description="Low complexity" evidence="1">
    <location>
        <begin position="30"/>
        <end position="40"/>
    </location>
</feature>
<evidence type="ECO:0000313" key="2">
    <source>
        <dbReference type="EMBL" id="KAK8858415.1"/>
    </source>
</evidence>
<protein>
    <submittedName>
        <fullName evidence="2">Uncharacterized protein</fullName>
    </submittedName>
</protein>
<gene>
    <name evidence="2" type="ORF">IAR55_002642</name>
</gene>
<feature type="compositionally biased region" description="Polar residues" evidence="1">
    <location>
        <begin position="68"/>
        <end position="94"/>
    </location>
</feature>
<dbReference type="RefSeq" id="XP_066803256.1">
    <property type="nucleotide sequence ID" value="XM_066945755.1"/>
</dbReference>